<dbReference type="PANTHER" id="PTHR18964">
    <property type="entry name" value="ROK (REPRESSOR, ORF, KINASE) FAMILY"/>
    <property type="match status" value="1"/>
</dbReference>
<accession>A0A4R7I2E6</accession>
<reference evidence="2 3" key="1">
    <citation type="submission" date="2019-03" db="EMBL/GenBank/DDBJ databases">
        <title>Sequencing the genomes of 1000 actinobacteria strains.</title>
        <authorList>
            <person name="Klenk H.-P."/>
        </authorList>
    </citation>
    <scope>NUCLEOTIDE SEQUENCE [LARGE SCALE GENOMIC DNA]</scope>
    <source>
        <strain evidence="2 3">DSM 18936</strain>
    </source>
</reference>
<dbReference type="AlphaFoldDB" id="A0A4R7I2E6"/>
<dbReference type="Gene3D" id="3.30.420.40">
    <property type="match status" value="2"/>
</dbReference>
<comment type="caution">
    <text evidence="2">The sequence shown here is derived from an EMBL/GenBank/DDBJ whole genome shotgun (WGS) entry which is preliminary data.</text>
</comment>
<dbReference type="OrthoDB" id="849313at2"/>
<protein>
    <submittedName>
        <fullName evidence="2">Polyphosphate glucokinase</fullName>
    </submittedName>
</protein>
<proteinExistence type="inferred from homology"/>
<dbReference type="InterPro" id="IPR043129">
    <property type="entry name" value="ATPase_NBD"/>
</dbReference>
<gene>
    <name evidence="2" type="ORF">BDK89_3390</name>
</gene>
<name>A0A4R7I2E6_9ACTN</name>
<dbReference type="SUPFAM" id="SSF53067">
    <property type="entry name" value="Actin-like ATPase domain"/>
    <property type="match status" value="1"/>
</dbReference>
<dbReference type="EMBL" id="SOAU01000001">
    <property type="protein sequence ID" value="TDT17777.1"/>
    <property type="molecule type" value="Genomic_DNA"/>
</dbReference>
<dbReference type="CDD" id="cd24058">
    <property type="entry name" value="ASKHA_NBD_ROK_PPGK"/>
    <property type="match status" value="1"/>
</dbReference>
<evidence type="ECO:0000313" key="3">
    <source>
        <dbReference type="Proteomes" id="UP000294558"/>
    </source>
</evidence>
<sequence>MQRFGIDIGGTGMKAAPVDLATGDLTAERMRIDTPQPATPERVAEVAAALVGHHGWTGPVGVCMPSVVMHGVVRSAANIDDSWVGIDADTLFTDVIGAPVHVLNDADAAGQAEMTWGAGADRRGVVLCLTFGTGIGSALFVDGVLVPNTELGHVELDGADAELAAAARARKAHNLSWSEWGERVNRYLRHVAFIVSPDLIILGGGASKRAHKWLPQIDVDCDVEIAALENNAGIAGAALHAPAH</sequence>
<dbReference type="Proteomes" id="UP000294558">
    <property type="component" value="Unassembled WGS sequence"/>
</dbReference>
<dbReference type="Pfam" id="PF00480">
    <property type="entry name" value="ROK"/>
    <property type="match status" value="1"/>
</dbReference>
<keyword evidence="3" id="KW-1185">Reference proteome</keyword>
<dbReference type="PANTHER" id="PTHR18964:SF146">
    <property type="entry name" value="POLYPHOSPHATE GLUCOKINASE"/>
    <property type="match status" value="1"/>
</dbReference>
<dbReference type="InterPro" id="IPR000600">
    <property type="entry name" value="ROK"/>
</dbReference>
<dbReference type="RefSeq" id="WP_133870044.1">
    <property type="nucleotide sequence ID" value="NZ_SOAU01000001.1"/>
</dbReference>
<evidence type="ECO:0000313" key="2">
    <source>
        <dbReference type="EMBL" id="TDT17777.1"/>
    </source>
</evidence>
<comment type="similarity">
    <text evidence="1">Belongs to the ROK (NagC/XylR) family.</text>
</comment>
<organism evidence="2 3">
    <name type="scientific">Ilumatobacter fluminis</name>
    <dbReference type="NCBI Taxonomy" id="467091"/>
    <lineage>
        <taxon>Bacteria</taxon>
        <taxon>Bacillati</taxon>
        <taxon>Actinomycetota</taxon>
        <taxon>Acidimicrobiia</taxon>
        <taxon>Acidimicrobiales</taxon>
        <taxon>Ilumatobacteraceae</taxon>
        <taxon>Ilumatobacter</taxon>
    </lineage>
</organism>
<dbReference type="GO" id="GO:0016301">
    <property type="term" value="F:kinase activity"/>
    <property type="evidence" value="ECO:0007669"/>
    <property type="project" value="UniProtKB-KW"/>
</dbReference>
<evidence type="ECO:0000256" key="1">
    <source>
        <dbReference type="ARBA" id="ARBA00006479"/>
    </source>
</evidence>
<keyword evidence="2" id="KW-0808">Transferase</keyword>
<keyword evidence="2" id="KW-0418">Kinase</keyword>
<dbReference type="NCBIfam" id="NF045942">
    <property type="entry name" value="PolPhglucPhase"/>
    <property type="match status" value="1"/>
</dbReference>